<dbReference type="Proteomes" id="UP000184300">
    <property type="component" value="Unassembled WGS sequence"/>
</dbReference>
<accession>A0A1L9VGS7</accession>
<gene>
    <name evidence="1" type="ORF">ASPGLDRAFT_48447</name>
</gene>
<sequence>MLRNLPNEHLLLIASSLVEVDINAFSRINHRFHAVLTPYLYERDAKTTRMPPCFDGTTIRSNDCQMWLFKSTADDPSNRSGLVSRMPGTKKRKFAKSISCSCGT</sequence>
<dbReference type="AlphaFoldDB" id="A0A1L9VGS7"/>
<protein>
    <recommendedName>
        <fullName evidence="3">F-box domain-containing protein</fullName>
    </recommendedName>
</protein>
<dbReference type="GeneID" id="34463158"/>
<evidence type="ECO:0008006" key="3">
    <source>
        <dbReference type="Google" id="ProtNLM"/>
    </source>
</evidence>
<reference evidence="2" key="1">
    <citation type="journal article" date="2017" name="Genome Biol.">
        <title>Comparative genomics reveals high biological diversity and specific adaptations in the industrially and medically important fungal genus Aspergillus.</title>
        <authorList>
            <person name="de Vries R.P."/>
            <person name="Riley R."/>
            <person name="Wiebenga A."/>
            <person name="Aguilar-Osorio G."/>
            <person name="Amillis S."/>
            <person name="Uchima C.A."/>
            <person name="Anderluh G."/>
            <person name="Asadollahi M."/>
            <person name="Askin M."/>
            <person name="Barry K."/>
            <person name="Battaglia E."/>
            <person name="Bayram O."/>
            <person name="Benocci T."/>
            <person name="Braus-Stromeyer S.A."/>
            <person name="Caldana C."/>
            <person name="Canovas D."/>
            <person name="Cerqueira G.C."/>
            <person name="Chen F."/>
            <person name="Chen W."/>
            <person name="Choi C."/>
            <person name="Clum A."/>
            <person name="Dos Santos R.A."/>
            <person name="Damasio A.R."/>
            <person name="Diallinas G."/>
            <person name="Emri T."/>
            <person name="Fekete E."/>
            <person name="Flipphi M."/>
            <person name="Freyberg S."/>
            <person name="Gallo A."/>
            <person name="Gournas C."/>
            <person name="Habgood R."/>
            <person name="Hainaut M."/>
            <person name="Harispe M.L."/>
            <person name="Henrissat B."/>
            <person name="Hilden K.S."/>
            <person name="Hope R."/>
            <person name="Hossain A."/>
            <person name="Karabika E."/>
            <person name="Karaffa L."/>
            <person name="Karanyi Z."/>
            <person name="Krasevec N."/>
            <person name="Kuo A."/>
            <person name="Kusch H."/>
            <person name="LaButti K."/>
            <person name="Lagendijk E.L."/>
            <person name="Lapidus A."/>
            <person name="Levasseur A."/>
            <person name="Lindquist E."/>
            <person name="Lipzen A."/>
            <person name="Logrieco A.F."/>
            <person name="MacCabe A."/>
            <person name="Maekelae M.R."/>
            <person name="Malavazi I."/>
            <person name="Melin P."/>
            <person name="Meyer V."/>
            <person name="Mielnichuk N."/>
            <person name="Miskei M."/>
            <person name="Molnar A.P."/>
            <person name="Mule G."/>
            <person name="Ngan C.Y."/>
            <person name="Orejas M."/>
            <person name="Orosz E."/>
            <person name="Ouedraogo J.P."/>
            <person name="Overkamp K.M."/>
            <person name="Park H.-S."/>
            <person name="Perrone G."/>
            <person name="Piumi F."/>
            <person name="Punt P.J."/>
            <person name="Ram A.F."/>
            <person name="Ramon A."/>
            <person name="Rauscher S."/>
            <person name="Record E."/>
            <person name="Riano-Pachon D.M."/>
            <person name="Robert V."/>
            <person name="Roehrig J."/>
            <person name="Ruller R."/>
            <person name="Salamov A."/>
            <person name="Salih N.S."/>
            <person name="Samson R.A."/>
            <person name="Sandor E."/>
            <person name="Sanguinetti M."/>
            <person name="Schuetze T."/>
            <person name="Sepcic K."/>
            <person name="Shelest E."/>
            <person name="Sherlock G."/>
            <person name="Sophianopoulou V."/>
            <person name="Squina F.M."/>
            <person name="Sun H."/>
            <person name="Susca A."/>
            <person name="Todd R.B."/>
            <person name="Tsang A."/>
            <person name="Unkles S.E."/>
            <person name="van de Wiele N."/>
            <person name="van Rossen-Uffink D."/>
            <person name="Oliveira J.V."/>
            <person name="Vesth T.C."/>
            <person name="Visser J."/>
            <person name="Yu J.-H."/>
            <person name="Zhou M."/>
            <person name="Andersen M.R."/>
            <person name="Archer D.B."/>
            <person name="Baker S.E."/>
            <person name="Benoit I."/>
            <person name="Brakhage A.A."/>
            <person name="Braus G.H."/>
            <person name="Fischer R."/>
            <person name="Frisvad J.C."/>
            <person name="Goldman G.H."/>
            <person name="Houbraken J."/>
            <person name="Oakley B."/>
            <person name="Pocsi I."/>
            <person name="Scazzocchio C."/>
            <person name="Seiboth B."/>
            <person name="vanKuyk P.A."/>
            <person name="Wortman J."/>
            <person name="Dyer P.S."/>
            <person name="Grigoriev I.V."/>
        </authorList>
    </citation>
    <scope>NUCLEOTIDE SEQUENCE [LARGE SCALE GENOMIC DNA]</scope>
    <source>
        <strain evidence="2">CBS 516.65</strain>
    </source>
</reference>
<dbReference type="EMBL" id="KV878900">
    <property type="protein sequence ID" value="OJJ83085.1"/>
    <property type="molecule type" value="Genomic_DNA"/>
</dbReference>
<dbReference type="VEuPathDB" id="FungiDB:ASPGLDRAFT_48447"/>
<dbReference type="RefSeq" id="XP_022399783.1">
    <property type="nucleotide sequence ID" value="XM_022546897.1"/>
</dbReference>
<evidence type="ECO:0000313" key="1">
    <source>
        <dbReference type="EMBL" id="OJJ83085.1"/>
    </source>
</evidence>
<proteinExistence type="predicted"/>
<organism evidence="1 2">
    <name type="scientific">Aspergillus glaucus CBS 516.65</name>
    <dbReference type="NCBI Taxonomy" id="1160497"/>
    <lineage>
        <taxon>Eukaryota</taxon>
        <taxon>Fungi</taxon>
        <taxon>Dikarya</taxon>
        <taxon>Ascomycota</taxon>
        <taxon>Pezizomycotina</taxon>
        <taxon>Eurotiomycetes</taxon>
        <taxon>Eurotiomycetidae</taxon>
        <taxon>Eurotiales</taxon>
        <taxon>Aspergillaceae</taxon>
        <taxon>Aspergillus</taxon>
        <taxon>Aspergillus subgen. Aspergillus</taxon>
    </lineage>
</organism>
<name>A0A1L9VGS7_ASPGL</name>
<keyword evidence="2" id="KW-1185">Reference proteome</keyword>
<evidence type="ECO:0000313" key="2">
    <source>
        <dbReference type="Proteomes" id="UP000184300"/>
    </source>
</evidence>
<dbReference type="OrthoDB" id="10261951at2759"/>